<accession>A0A939EX93</accession>
<dbReference type="Proteomes" id="UP000664144">
    <property type="component" value="Unassembled WGS sequence"/>
</dbReference>
<sequence length="69" mass="7153">MELTAVALFLASSSQSLENLLDFMTIDGFHVSHVDGTAALRNGHAILVGDLLVGTFGANSPLSCSNYAA</sequence>
<dbReference type="AlphaFoldDB" id="A0A939EX93"/>
<keyword evidence="2" id="KW-1185">Reference proteome</keyword>
<dbReference type="EMBL" id="JAFLQZ010000009">
    <property type="protein sequence ID" value="MBO0359190.1"/>
    <property type="molecule type" value="Genomic_DNA"/>
</dbReference>
<protein>
    <submittedName>
        <fullName evidence="1">Uncharacterized protein</fullName>
    </submittedName>
</protein>
<organism evidence="1 2">
    <name type="scientific">Hymenobacter telluris</name>
    <dbReference type="NCBI Taxonomy" id="2816474"/>
    <lineage>
        <taxon>Bacteria</taxon>
        <taxon>Pseudomonadati</taxon>
        <taxon>Bacteroidota</taxon>
        <taxon>Cytophagia</taxon>
        <taxon>Cytophagales</taxon>
        <taxon>Hymenobacteraceae</taxon>
        <taxon>Hymenobacter</taxon>
    </lineage>
</organism>
<name>A0A939EX93_9BACT</name>
<gene>
    <name evidence="1" type="ORF">J0X19_14610</name>
</gene>
<reference evidence="1" key="1">
    <citation type="submission" date="2021-03" db="EMBL/GenBank/DDBJ databases">
        <authorList>
            <person name="Kim M.K."/>
        </authorList>
    </citation>
    <scope>NUCLEOTIDE SEQUENCE</scope>
    <source>
        <strain evidence="1">BT186</strain>
    </source>
</reference>
<comment type="caution">
    <text evidence="1">The sequence shown here is derived from an EMBL/GenBank/DDBJ whole genome shotgun (WGS) entry which is preliminary data.</text>
</comment>
<evidence type="ECO:0000313" key="1">
    <source>
        <dbReference type="EMBL" id="MBO0359190.1"/>
    </source>
</evidence>
<evidence type="ECO:0000313" key="2">
    <source>
        <dbReference type="Proteomes" id="UP000664144"/>
    </source>
</evidence>
<proteinExistence type="predicted"/>